<dbReference type="EMBL" id="KB446564">
    <property type="protein sequence ID" value="EME77894.1"/>
    <property type="molecule type" value="Genomic_DNA"/>
</dbReference>
<dbReference type="KEGG" id="pfj:MYCFIDRAFT_179359"/>
<sequence length="301" mass="34376">MSLTWTSYNQTRHEHVDSTFPFDGTDIYKAFQKEGYPVKWLHSTTAFTLGNVVIRAPHKEVTCISLRKDDAQLPYVRTILRGIRHRMATEKNLAELPAKLAEENRKKFDVGAFLDQRRSRKDGAPSDREPLLDGIQDVCTNASKARLEFEQALHELHIREQGLLLEEDVPKVLGTRSIAEDDVEEDILLQNVRTAWQERKQQCEARLANPQLVKASEAAFKSFRADVRELSRCHVKKPSRSHARVEAWLDGCYGKQEAALSLEQQSWPTELLQDMPCSTSKLARAHDSVFSSREQLQILGL</sequence>
<proteinExistence type="predicted"/>
<reference evidence="1 2" key="1">
    <citation type="journal article" date="2012" name="PLoS Pathog.">
        <title>Diverse lifestyles and strategies of plant pathogenesis encoded in the genomes of eighteen Dothideomycetes fungi.</title>
        <authorList>
            <person name="Ohm R.A."/>
            <person name="Feau N."/>
            <person name="Henrissat B."/>
            <person name="Schoch C.L."/>
            <person name="Horwitz B.A."/>
            <person name="Barry K.W."/>
            <person name="Condon B.J."/>
            <person name="Copeland A.C."/>
            <person name="Dhillon B."/>
            <person name="Glaser F."/>
            <person name="Hesse C.N."/>
            <person name="Kosti I."/>
            <person name="LaButti K."/>
            <person name="Lindquist E.A."/>
            <person name="Lucas S."/>
            <person name="Salamov A.A."/>
            <person name="Bradshaw R.E."/>
            <person name="Ciuffetti L."/>
            <person name="Hamelin R.C."/>
            <person name="Kema G.H.J."/>
            <person name="Lawrence C."/>
            <person name="Scott J.A."/>
            <person name="Spatafora J.W."/>
            <person name="Turgeon B.G."/>
            <person name="de Wit P.J.G.M."/>
            <person name="Zhong S."/>
            <person name="Goodwin S.B."/>
            <person name="Grigoriev I.V."/>
        </authorList>
    </citation>
    <scope>NUCLEOTIDE SEQUENCE [LARGE SCALE GENOMIC DNA]</scope>
    <source>
        <strain evidence="1 2">CIRAD86</strain>
    </source>
</reference>
<keyword evidence="2" id="KW-1185">Reference proteome</keyword>
<dbReference type="OrthoDB" id="3646478at2759"/>
<dbReference type="Proteomes" id="UP000016932">
    <property type="component" value="Unassembled WGS sequence"/>
</dbReference>
<dbReference type="AlphaFoldDB" id="M2ZFH9"/>
<gene>
    <name evidence="1" type="ORF">MYCFIDRAFT_179359</name>
</gene>
<name>M2ZFH9_PSEFD</name>
<dbReference type="HOGENOM" id="CLU_924784_0_0_1"/>
<dbReference type="VEuPathDB" id="FungiDB:MYCFIDRAFT_179359"/>
<organism evidence="1 2">
    <name type="scientific">Pseudocercospora fijiensis (strain CIRAD86)</name>
    <name type="common">Black leaf streak disease fungus</name>
    <name type="synonym">Mycosphaerella fijiensis</name>
    <dbReference type="NCBI Taxonomy" id="383855"/>
    <lineage>
        <taxon>Eukaryota</taxon>
        <taxon>Fungi</taxon>
        <taxon>Dikarya</taxon>
        <taxon>Ascomycota</taxon>
        <taxon>Pezizomycotina</taxon>
        <taxon>Dothideomycetes</taxon>
        <taxon>Dothideomycetidae</taxon>
        <taxon>Mycosphaerellales</taxon>
        <taxon>Mycosphaerellaceae</taxon>
        <taxon>Pseudocercospora</taxon>
    </lineage>
</organism>
<evidence type="ECO:0000313" key="2">
    <source>
        <dbReference type="Proteomes" id="UP000016932"/>
    </source>
</evidence>
<dbReference type="GeneID" id="19334108"/>
<dbReference type="RefSeq" id="XP_007931644.1">
    <property type="nucleotide sequence ID" value="XM_007933453.1"/>
</dbReference>
<accession>M2ZFH9</accession>
<evidence type="ECO:0000313" key="1">
    <source>
        <dbReference type="EMBL" id="EME77894.1"/>
    </source>
</evidence>
<protein>
    <submittedName>
        <fullName evidence="1">Uncharacterized protein</fullName>
    </submittedName>
</protein>